<dbReference type="Proteomes" id="UP001445076">
    <property type="component" value="Unassembled WGS sequence"/>
</dbReference>
<dbReference type="CDD" id="cd18787">
    <property type="entry name" value="SF2_C_DEAD"/>
    <property type="match status" value="1"/>
</dbReference>
<evidence type="ECO:0000256" key="3">
    <source>
        <dbReference type="ARBA" id="ARBA00022806"/>
    </source>
</evidence>
<comment type="similarity">
    <text evidence="6">Belongs to the DEAD box helicase family. DDX18/HAS1 subfamily.</text>
</comment>
<dbReference type="PROSITE" id="PS51192">
    <property type="entry name" value="HELICASE_ATP_BIND_1"/>
    <property type="match status" value="1"/>
</dbReference>
<dbReference type="InterPro" id="IPR011545">
    <property type="entry name" value="DEAD/DEAH_box_helicase_dom"/>
</dbReference>
<dbReference type="SMART" id="SM00487">
    <property type="entry name" value="DEXDc"/>
    <property type="match status" value="1"/>
</dbReference>
<evidence type="ECO:0000259" key="14">
    <source>
        <dbReference type="PROSITE" id="PS51195"/>
    </source>
</evidence>
<feature type="domain" description="DEAD-box RNA helicase Q" evidence="14">
    <location>
        <begin position="158"/>
        <end position="186"/>
    </location>
</feature>
<protein>
    <recommendedName>
        <fullName evidence="10">ATP-dependent RNA helicase</fullName>
        <ecNumber evidence="10">3.6.4.13</ecNumber>
    </recommendedName>
</protein>
<keyword evidence="1 9" id="KW-0547">Nucleotide-binding</keyword>
<accession>A0AAW0X6U8</accession>
<dbReference type="PROSITE" id="PS51194">
    <property type="entry name" value="HELICASE_CTER"/>
    <property type="match status" value="1"/>
</dbReference>
<dbReference type="InterPro" id="IPR044773">
    <property type="entry name" value="DDX18/Has1_DEADc"/>
</dbReference>
<feature type="compositionally biased region" description="Basic and acidic residues" evidence="11">
    <location>
        <begin position="95"/>
        <end position="125"/>
    </location>
</feature>
<feature type="domain" description="Helicase C-terminal" evidence="13">
    <location>
        <begin position="378"/>
        <end position="547"/>
    </location>
</feature>
<evidence type="ECO:0000256" key="4">
    <source>
        <dbReference type="ARBA" id="ARBA00022840"/>
    </source>
</evidence>
<evidence type="ECO:0000256" key="8">
    <source>
        <dbReference type="PROSITE-ProRule" id="PRU00552"/>
    </source>
</evidence>
<dbReference type="EC" id="3.6.4.13" evidence="10"/>
<evidence type="ECO:0000256" key="1">
    <source>
        <dbReference type="ARBA" id="ARBA00022741"/>
    </source>
</evidence>
<evidence type="ECO:0000256" key="7">
    <source>
        <dbReference type="ARBA" id="ARBA00047984"/>
    </source>
</evidence>
<comment type="catalytic activity">
    <reaction evidence="7 10">
        <text>ATP + H2O = ADP + phosphate + H(+)</text>
        <dbReference type="Rhea" id="RHEA:13065"/>
        <dbReference type="ChEBI" id="CHEBI:15377"/>
        <dbReference type="ChEBI" id="CHEBI:15378"/>
        <dbReference type="ChEBI" id="CHEBI:30616"/>
        <dbReference type="ChEBI" id="CHEBI:43474"/>
        <dbReference type="ChEBI" id="CHEBI:456216"/>
        <dbReference type="EC" id="3.6.4.13"/>
    </reaction>
</comment>
<dbReference type="SMART" id="SM00490">
    <property type="entry name" value="HELICc"/>
    <property type="match status" value="1"/>
</dbReference>
<dbReference type="InterPro" id="IPR014001">
    <property type="entry name" value="Helicase_ATP-bd"/>
</dbReference>
<dbReference type="InterPro" id="IPR000629">
    <property type="entry name" value="RNA-helicase_DEAD-box_CS"/>
</dbReference>
<dbReference type="GO" id="GO:0005524">
    <property type="term" value="F:ATP binding"/>
    <property type="evidence" value="ECO:0007669"/>
    <property type="project" value="UniProtKB-UniRule"/>
</dbReference>
<dbReference type="InterPro" id="IPR025313">
    <property type="entry name" value="SPB4-like_CTE"/>
</dbReference>
<feature type="compositionally biased region" description="Acidic residues" evidence="11">
    <location>
        <begin position="126"/>
        <end position="138"/>
    </location>
</feature>
<dbReference type="SMART" id="SM01178">
    <property type="entry name" value="DUF4217"/>
    <property type="match status" value="1"/>
</dbReference>
<dbReference type="GO" id="GO:0016787">
    <property type="term" value="F:hydrolase activity"/>
    <property type="evidence" value="ECO:0007669"/>
    <property type="project" value="UniProtKB-KW"/>
</dbReference>
<feature type="compositionally biased region" description="Polar residues" evidence="11">
    <location>
        <begin position="143"/>
        <end position="153"/>
    </location>
</feature>
<feature type="short sequence motif" description="Q motif" evidence="8">
    <location>
        <begin position="158"/>
        <end position="186"/>
    </location>
</feature>
<evidence type="ECO:0000259" key="12">
    <source>
        <dbReference type="PROSITE" id="PS51192"/>
    </source>
</evidence>
<dbReference type="Pfam" id="PF13959">
    <property type="entry name" value="CTE_SPB4"/>
    <property type="match status" value="1"/>
</dbReference>
<evidence type="ECO:0000256" key="6">
    <source>
        <dbReference type="ARBA" id="ARBA00024357"/>
    </source>
</evidence>
<dbReference type="InterPro" id="IPR001650">
    <property type="entry name" value="Helicase_C-like"/>
</dbReference>
<comment type="domain">
    <text evidence="10">The Q motif is unique to and characteristic of the DEAD box family of RNA helicases and controls ATP binding and hydrolysis.</text>
</comment>
<evidence type="ECO:0000259" key="13">
    <source>
        <dbReference type="PROSITE" id="PS51194"/>
    </source>
</evidence>
<dbReference type="EMBL" id="JARKIK010000034">
    <property type="protein sequence ID" value="KAK8740111.1"/>
    <property type="molecule type" value="Genomic_DNA"/>
</dbReference>
<dbReference type="AlphaFoldDB" id="A0AAW0X6U8"/>
<proteinExistence type="inferred from homology"/>
<dbReference type="FunFam" id="3.40.50.300:FF:000379">
    <property type="entry name" value="RNA helicase"/>
    <property type="match status" value="1"/>
</dbReference>
<keyword evidence="3 9" id="KW-0347">Helicase</keyword>
<name>A0AAW0X6U8_CHEQU</name>
<evidence type="ECO:0000313" key="15">
    <source>
        <dbReference type="EMBL" id="KAK8740111.1"/>
    </source>
</evidence>
<gene>
    <name evidence="15" type="ORF">OTU49_003043</name>
</gene>
<dbReference type="GO" id="GO:0003723">
    <property type="term" value="F:RNA binding"/>
    <property type="evidence" value="ECO:0007669"/>
    <property type="project" value="UniProtKB-UniRule"/>
</dbReference>
<evidence type="ECO:0000256" key="2">
    <source>
        <dbReference type="ARBA" id="ARBA00022801"/>
    </source>
</evidence>
<comment type="function">
    <text evidence="10">RNA helicase.</text>
</comment>
<dbReference type="SUPFAM" id="SSF52540">
    <property type="entry name" value="P-loop containing nucleoside triphosphate hydrolases"/>
    <property type="match status" value="1"/>
</dbReference>
<feature type="region of interest" description="Disordered" evidence="11">
    <location>
        <begin position="53"/>
        <end position="153"/>
    </location>
</feature>
<organism evidence="15 16">
    <name type="scientific">Cherax quadricarinatus</name>
    <name type="common">Australian red claw crayfish</name>
    <dbReference type="NCBI Taxonomy" id="27406"/>
    <lineage>
        <taxon>Eukaryota</taxon>
        <taxon>Metazoa</taxon>
        <taxon>Ecdysozoa</taxon>
        <taxon>Arthropoda</taxon>
        <taxon>Crustacea</taxon>
        <taxon>Multicrustacea</taxon>
        <taxon>Malacostraca</taxon>
        <taxon>Eumalacostraca</taxon>
        <taxon>Eucarida</taxon>
        <taxon>Decapoda</taxon>
        <taxon>Pleocyemata</taxon>
        <taxon>Astacidea</taxon>
        <taxon>Parastacoidea</taxon>
        <taxon>Parastacidae</taxon>
        <taxon>Cherax</taxon>
    </lineage>
</organism>
<dbReference type="PROSITE" id="PS00039">
    <property type="entry name" value="DEAD_ATP_HELICASE"/>
    <property type="match status" value="1"/>
</dbReference>
<dbReference type="Pfam" id="PF00270">
    <property type="entry name" value="DEAD"/>
    <property type="match status" value="1"/>
</dbReference>
<keyword evidence="16" id="KW-1185">Reference proteome</keyword>
<evidence type="ECO:0000256" key="11">
    <source>
        <dbReference type="SAM" id="MobiDB-lite"/>
    </source>
</evidence>
<dbReference type="PROSITE" id="PS51195">
    <property type="entry name" value="Q_MOTIF"/>
    <property type="match status" value="1"/>
</dbReference>
<evidence type="ECO:0000256" key="5">
    <source>
        <dbReference type="ARBA" id="ARBA00022884"/>
    </source>
</evidence>
<keyword evidence="4 9" id="KW-0067">ATP-binding</keyword>
<keyword evidence="5 10" id="KW-0694">RNA-binding</keyword>
<evidence type="ECO:0000256" key="9">
    <source>
        <dbReference type="RuleBase" id="RU000492"/>
    </source>
</evidence>
<keyword evidence="2 9" id="KW-0378">Hydrolase</keyword>
<comment type="caution">
    <text evidence="15">The sequence shown here is derived from an EMBL/GenBank/DDBJ whole genome shotgun (WGS) entry which is preliminary data.</text>
</comment>
<dbReference type="Gene3D" id="3.40.50.300">
    <property type="entry name" value="P-loop containing nucleotide triphosphate hydrolases"/>
    <property type="match status" value="2"/>
</dbReference>
<dbReference type="PANTHER" id="PTHR24031">
    <property type="entry name" value="RNA HELICASE"/>
    <property type="match status" value="1"/>
</dbReference>
<dbReference type="Pfam" id="PF00271">
    <property type="entry name" value="Helicase_C"/>
    <property type="match status" value="1"/>
</dbReference>
<reference evidence="15 16" key="1">
    <citation type="journal article" date="2024" name="BMC Genomics">
        <title>Genome assembly of redclaw crayfish (Cherax quadricarinatus) provides insights into its immune adaptation and hypoxia tolerance.</title>
        <authorList>
            <person name="Liu Z."/>
            <person name="Zheng J."/>
            <person name="Li H."/>
            <person name="Fang K."/>
            <person name="Wang S."/>
            <person name="He J."/>
            <person name="Zhou D."/>
            <person name="Weng S."/>
            <person name="Chi M."/>
            <person name="Gu Z."/>
            <person name="He J."/>
            <person name="Li F."/>
            <person name="Wang M."/>
        </authorList>
    </citation>
    <scope>NUCLEOTIDE SEQUENCE [LARGE SCALE GENOMIC DNA]</scope>
    <source>
        <strain evidence="15">ZL_2023a</strain>
    </source>
</reference>
<dbReference type="GO" id="GO:0003724">
    <property type="term" value="F:RNA helicase activity"/>
    <property type="evidence" value="ECO:0007669"/>
    <property type="project" value="UniProtKB-EC"/>
</dbReference>
<feature type="domain" description="Helicase ATP-binding" evidence="12">
    <location>
        <begin position="189"/>
        <end position="364"/>
    </location>
</feature>
<dbReference type="InterPro" id="IPR014014">
    <property type="entry name" value="RNA_helicase_DEAD_Q_motif"/>
</dbReference>
<evidence type="ECO:0000313" key="16">
    <source>
        <dbReference type="Proteomes" id="UP001445076"/>
    </source>
</evidence>
<dbReference type="InterPro" id="IPR027417">
    <property type="entry name" value="P-loop_NTPase"/>
</dbReference>
<evidence type="ECO:0000256" key="10">
    <source>
        <dbReference type="RuleBase" id="RU365068"/>
    </source>
</evidence>
<dbReference type="CDD" id="cd17942">
    <property type="entry name" value="DEADc_DDX18"/>
    <property type="match status" value="1"/>
</dbReference>
<sequence>MAPTIQKKIFMRKLKNSQKNKLKLLKVKEKEKVSVVSEEKLPEDETERLIHCHPVLGKRPAGDEPVPKKKKRKKLKIVEETLDAGADNEVQPEAQPKEIKAALTEKTKMNESLEEKEMDKSKTENNDEEDEGETGYESEEGKNGTSTLGFDTATSRSFDSLRSVISDETMKAIDQMGFTEMTEIQAKAIPNLLEGRDLRGTAKTGAGKTLAFIIPVVELIYKLKFKPRNGTGAIIVSPTRELSMQTFGVLREVMQEHTQTYGLIMGGADRKSEALKLAKGVNILVATPGRLIDHLQHTPHFMYKNLVSLVIDEADRIFDVGFEEEMKQILRILPKKRQTMLFSATKDSRTDELSRLALKTEPMEVDVDCNKITATVEGLEQAYLICPADKRFLVLYTFIKKNKKKKVMVFLSSCMAVKFYHELLNYIDLPVMCIHGRQKQVKRTNTFYQFCNAESGILLCTDVAARGWDIPAVDWIVQYDPPDDPKEYIHRVGRTARAGGKGHALLFLQEEEIGFVRYLKAHKVHVDAMDISWNKVANIQLQLEKLMSQNYFLHASAKEAFKGYVRAYHSHQQKDIFNVHSLDLKKVAKCFGFQVPPFVDLGVSPGRRPVKRGGGGGYGGINKKQVTKTKIFRQFKSKN</sequence>